<evidence type="ECO:0000313" key="1">
    <source>
        <dbReference type="Proteomes" id="UP000887574"/>
    </source>
</evidence>
<name>A0A915E5J1_9BILA</name>
<dbReference type="WBParaSite" id="jg2786">
    <property type="protein sequence ID" value="jg2786"/>
    <property type="gene ID" value="jg2786"/>
</dbReference>
<keyword evidence="1" id="KW-1185">Reference proteome</keyword>
<organism evidence="1 2">
    <name type="scientific">Ditylenchus dipsaci</name>
    <dbReference type="NCBI Taxonomy" id="166011"/>
    <lineage>
        <taxon>Eukaryota</taxon>
        <taxon>Metazoa</taxon>
        <taxon>Ecdysozoa</taxon>
        <taxon>Nematoda</taxon>
        <taxon>Chromadorea</taxon>
        <taxon>Rhabditida</taxon>
        <taxon>Tylenchina</taxon>
        <taxon>Tylenchomorpha</taxon>
        <taxon>Sphaerularioidea</taxon>
        <taxon>Anguinidae</taxon>
        <taxon>Anguininae</taxon>
        <taxon>Ditylenchus</taxon>
    </lineage>
</organism>
<proteinExistence type="predicted"/>
<protein>
    <submittedName>
        <fullName evidence="2">Uncharacterized protein</fullName>
    </submittedName>
</protein>
<sequence>MEAHGNQTLPVIVNSTCNENDTTKEFECTKKCNIPTDPFVHLLHSKLCAEKEEFNQHSACFYGEALEVGLNLSIMTFVLTSSQQCQLLQLSSGMINHKCERSDLWLAFWEPCWDRRTSLLETSLAVHNLTLPADPNGGIAIKNGHQSLFLSMIIVLVEFCVCVS</sequence>
<evidence type="ECO:0000313" key="2">
    <source>
        <dbReference type="WBParaSite" id="jg2786"/>
    </source>
</evidence>
<dbReference type="AlphaFoldDB" id="A0A915E5J1"/>
<dbReference type="Proteomes" id="UP000887574">
    <property type="component" value="Unplaced"/>
</dbReference>
<accession>A0A915E5J1</accession>
<reference evidence="2" key="1">
    <citation type="submission" date="2022-11" db="UniProtKB">
        <authorList>
            <consortium name="WormBaseParasite"/>
        </authorList>
    </citation>
    <scope>IDENTIFICATION</scope>
</reference>